<feature type="non-terminal residue" evidence="1">
    <location>
        <position position="70"/>
    </location>
</feature>
<dbReference type="EMBL" id="CAJVPW010041706">
    <property type="protein sequence ID" value="CAG8748823.1"/>
    <property type="molecule type" value="Genomic_DNA"/>
</dbReference>
<gene>
    <name evidence="1" type="ORF">SPELUC_LOCUS14335</name>
</gene>
<comment type="caution">
    <text evidence="1">The sequence shown here is derived from an EMBL/GenBank/DDBJ whole genome shotgun (WGS) entry which is preliminary data.</text>
</comment>
<accession>A0ACA9QKX2</accession>
<proteinExistence type="predicted"/>
<keyword evidence="2" id="KW-1185">Reference proteome</keyword>
<dbReference type="Proteomes" id="UP000789366">
    <property type="component" value="Unassembled WGS sequence"/>
</dbReference>
<name>A0ACA9QKX2_9GLOM</name>
<reference evidence="1" key="1">
    <citation type="submission" date="2021-06" db="EMBL/GenBank/DDBJ databases">
        <authorList>
            <person name="Kallberg Y."/>
            <person name="Tangrot J."/>
            <person name="Rosling A."/>
        </authorList>
    </citation>
    <scope>NUCLEOTIDE SEQUENCE</scope>
    <source>
        <strain evidence="1">28 12/20/2015</strain>
    </source>
</reference>
<evidence type="ECO:0000313" key="2">
    <source>
        <dbReference type="Proteomes" id="UP000789366"/>
    </source>
</evidence>
<sequence>MSKSEHGDLVMLLSTSFGAYNAGFPTLNRPIIVHGDTLHHNPVGTGEKIAPDVAIAPNELYIPKPIVPHP</sequence>
<protein>
    <submittedName>
        <fullName evidence="1">14342_t:CDS:1</fullName>
    </submittedName>
</protein>
<organism evidence="1 2">
    <name type="scientific">Cetraspora pellucida</name>
    <dbReference type="NCBI Taxonomy" id="1433469"/>
    <lineage>
        <taxon>Eukaryota</taxon>
        <taxon>Fungi</taxon>
        <taxon>Fungi incertae sedis</taxon>
        <taxon>Mucoromycota</taxon>
        <taxon>Glomeromycotina</taxon>
        <taxon>Glomeromycetes</taxon>
        <taxon>Diversisporales</taxon>
        <taxon>Gigasporaceae</taxon>
        <taxon>Cetraspora</taxon>
    </lineage>
</organism>
<evidence type="ECO:0000313" key="1">
    <source>
        <dbReference type="EMBL" id="CAG8748823.1"/>
    </source>
</evidence>